<dbReference type="InterPro" id="IPR025354">
    <property type="entry name" value="DUF4258"/>
</dbReference>
<proteinExistence type="predicted"/>
<dbReference type="Pfam" id="PF14076">
    <property type="entry name" value="DUF4258"/>
    <property type="match status" value="1"/>
</dbReference>
<protein>
    <recommendedName>
        <fullName evidence="4">DUF4258 domain-containing protein</fullName>
    </recommendedName>
</protein>
<keyword evidence="1" id="KW-0812">Transmembrane</keyword>
<keyword evidence="1" id="KW-0472">Membrane</keyword>
<feature type="transmembrane region" description="Helical" evidence="1">
    <location>
        <begin position="7"/>
        <end position="25"/>
    </location>
</feature>
<reference evidence="2 3" key="1">
    <citation type="submission" date="2017-07" db="EMBL/GenBank/DDBJ databases">
        <title>Flavobacterium cyanobacteriorum sp. nov., isolated from cyanobacterial aggregates in a eutrophic lake.</title>
        <authorList>
            <person name="Cai H."/>
        </authorList>
    </citation>
    <scope>NUCLEOTIDE SEQUENCE [LARGE SCALE GENOMIC DNA]</scope>
    <source>
        <strain evidence="2 3">TH167</strain>
    </source>
</reference>
<comment type="caution">
    <text evidence="2">The sequence shown here is derived from an EMBL/GenBank/DDBJ whole genome shotgun (WGS) entry which is preliminary data.</text>
</comment>
<accession>A0A256A4U1</accession>
<evidence type="ECO:0000313" key="3">
    <source>
        <dbReference type="Proteomes" id="UP000216035"/>
    </source>
</evidence>
<dbReference type="AlphaFoldDB" id="A0A256A4U1"/>
<dbReference type="Proteomes" id="UP000216035">
    <property type="component" value="Unassembled WGS sequence"/>
</dbReference>
<keyword evidence="1" id="KW-1133">Transmembrane helix</keyword>
<organism evidence="2 3">
    <name type="scientific">Flavobacterium aurantiibacter</name>
    <dbReference type="NCBI Taxonomy" id="2023067"/>
    <lineage>
        <taxon>Bacteria</taxon>
        <taxon>Pseudomonadati</taxon>
        <taxon>Bacteroidota</taxon>
        <taxon>Flavobacteriia</taxon>
        <taxon>Flavobacteriales</taxon>
        <taxon>Flavobacteriaceae</taxon>
        <taxon>Flavobacterium</taxon>
    </lineage>
</organism>
<dbReference type="RefSeq" id="WP_094485098.1">
    <property type="nucleotide sequence ID" value="NZ_NOXX01000120.1"/>
</dbReference>
<keyword evidence="3" id="KW-1185">Reference proteome</keyword>
<dbReference type="OrthoDB" id="1466970at2"/>
<dbReference type="EMBL" id="NOXX01000120">
    <property type="protein sequence ID" value="OYQ48651.1"/>
    <property type="molecule type" value="Genomic_DNA"/>
</dbReference>
<name>A0A256A4U1_9FLAO</name>
<evidence type="ECO:0008006" key="4">
    <source>
        <dbReference type="Google" id="ProtNLM"/>
    </source>
</evidence>
<evidence type="ECO:0000256" key="1">
    <source>
        <dbReference type="SAM" id="Phobius"/>
    </source>
</evidence>
<evidence type="ECO:0000313" key="2">
    <source>
        <dbReference type="EMBL" id="OYQ48651.1"/>
    </source>
</evidence>
<gene>
    <name evidence="2" type="ORF">CHX27_02020</name>
</gene>
<sequence length="125" mass="14208">MKFYQRLAYYLFGCTIGAIFVYYMIGGKDVGCSYFPNARVLKDIRRKPAVYSDSARMLMQVLKIDTADVRKIMTYGDVDFGRSNKPTQGGKLYIVEGRNKQNEPIEVAVVNGSEKVLIKSFTKLK</sequence>